<proteinExistence type="predicted"/>
<evidence type="ECO:0000313" key="3">
    <source>
        <dbReference type="Proteomes" id="UP000814243"/>
    </source>
</evidence>
<dbReference type="EMBL" id="JACEFF010000844">
    <property type="protein sequence ID" value="KAH9630025.1"/>
    <property type="molecule type" value="Genomic_DNA"/>
</dbReference>
<reference evidence="2" key="1">
    <citation type="journal article" date="2021" name="G3 (Bethesda)">
        <title>Genome and transcriptome analysis of the beet armyworm Spodoptera exigua reveals targets for pest control. .</title>
        <authorList>
            <person name="Simon S."/>
            <person name="Breeschoten T."/>
            <person name="Jansen H.J."/>
            <person name="Dirks R.P."/>
            <person name="Schranz M.E."/>
            <person name="Ros V.I.D."/>
        </authorList>
    </citation>
    <scope>NUCLEOTIDE SEQUENCE</scope>
    <source>
        <strain evidence="2">TB_SE_WUR_2020</strain>
    </source>
</reference>
<name>A0A922M4L2_SPOEX</name>
<dbReference type="InterPro" id="IPR031942">
    <property type="entry name" value="DUF4774"/>
</dbReference>
<protein>
    <recommendedName>
        <fullName evidence="1">DUF4774 domain-containing protein</fullName>
    </recommendedName>
</protein>
<accession>A0A922M4L2</accession>
<sequence>MKRSDQYIYNGMEFQEVPLNMEDTTFMLFIKPIAHALNSKGTALANPISQVVIARNQSVQYVPFYGGAKGQYLEIKKDNLGRITGEKIVSEENISSENILKNNSDENLLAKVMAANLQNLRTLSTNLLKLHNLGRKTGSLGNVEKARYKTQLASLGEAASNMIKLIEEVNDVNMLFKKNTSVRAKDDEDDDYVAEEGVGIESADNDDPDESDGFLDKGTIAEAKPVGLAVIGEHGLAASRPLATAVAASGVALARPIATAVAGVDPTALGINFQVNHSRN</sequence>
<gene>
    <name evidence="2" type="ORF">HF086_012586</name>
</gene>
<organism evidence="2 3">
    <name type="scientific">Spodoptera exigua</name>
    <name type="common">Beet armyworm</name>
    <name type="synonym">Noctua fulgens</name>
    <dbReference type="NCBI Taxonomy" id="7107"/>
    <lineage>
        <taxon>Eukaryota</taxon>
        <taxon>Metazoa</taxon>
        <taxon>Ecdysozoa</taxon>
        <taxon>Arthropoda</taxon>
        <taxon>Hexapoda</taxon>
        <taxon>Insecta</taxon>
        <taxon>Pterygota</taxon>
        <taxon>Neoptera</taxon>
        <taxon>Endopterygota</taxon>
        <taxon>Lepidoptera</taxon>
        <taxon>Glossata</taxon>
        <taxon>Ditrysia</taxon>
        <taxon>Noctuoidea</taxon>
        <taxon>Noctuidae</taxon>
        <taxon>Amphipyrinae</taxon>
        <taxon>Spodoptera</taxon>
    </lineage>
</organism>
<comment type="caution">
    <text evidence="2">The sequence shown here is derived from an EMBL/GenBank/DDBJ whole genome shotgun (WGS) entry which is preliminary data.</text>
</comment>
<evidence type="ECO:0000313" key="2">
    <source>
        <dbReference type="EMBL" id="KAH9630025.1"/>
    </source>
</evidence>
<evidence type="ECO:0000259" key="1">
    <source>
        <dbReference type="Pfam" id="PF15999"/>
    </source>
</evidence>
<dbReference type="AlphaFoldDB" id="A0A922M4L2"/>
<feature type="domain" description="DUF4774" evidence="1">
    <location>
        <begin position="221"/>
        <end position="274"/>
    </location>
</feature>
<dbReference type="Proteomes" id="UP000814243">
    <property type="component" value="Unassembled WGS sequence"/>
</dbReference>
<dbReference type="Pfam" id="PF15999">
    <property type="entry name" value="DUF4774"/>
    <property type="match status" value="1"/>
</dbReference>